<dbReference type="PROSITE" id="PS51257">
    <property type="entry name" value="PROKAR_LIPOPROTEIN"/>
    <property type="match status" value="1"/>
</dbReference>
<sequence length="209" mass="23067">MKFNILTLGVLSLFLFSCNKNNKTEETITKNTDSTLVTPPAKDSTPTEEIKEAAKTENYILIAESKETPGTINETTIQKLSEPLKAIAALYSGLGGSNCQGENCELTTALGLGKQGSQAQKDLVKKWFSNNKAADQLIAQDFFQPPNSASNFSDFQYLNFEQNADTVTVNYSLMTYSHGATSYIKGPDKYLIKGNTIETINRNIWKDIK</sequence>
<evidence type="ECO:0008006" key="3">
    <source>
        <dbReference type="Google" id="ProtNLM"/>
    </source>
</evidence>
<dbReference type="STRING" id="1612149.SAMN05216324_11538"/>
<dbReference type="EMBL" id="FPKW01000015">
    <property type="protein sequence ID" value="SFZ96043.1"/>
    <property type="molecule type" value="Genomic_DNA"/>
</dbReference>
<organism evidence="1 2">
    <name type="scientific">Chryseobacterium limigenitum</name>
    <dbReference type="NCBI Taxonomy" id="1612149"/>
    <lineage>
        <taxon>Bacteria</taxon>
        <taxon>Pseudomonadati</taxon>
        <taxon>Bacteroidota</taxon>
        <taxon>Flavobacteriia</taxon>
        <taxon>Flavobacteriales</taxon>
        <taxon>Weeksellaceae</taxon>
        <taxon>Chryseobacterium group</taxon>
        <taxon>Chryseobacterium</taxon>
    </lineage>
</organism>
<keyword evidence="2" id="KW-1185">Reference proteome</keyword>
<proteinExistence type="predicted"/>
<evidence type="ECO:0000313" key="2">
    <source>
        <dbReference type="Proteomes" id="UP000182034"/>
    </source>
</evidence>
<accession>A0A1K2IWA9</accession>
<dbReference type="RefSeq" id="WP_072411576.1">
    <property type="nucleotide sequence ID" value="NZ_FPKW01000015.1"/>
</dbReference>
<reference evidence="2" key="1">
    <citation type="submission" date="2016-10" db="EMBL/GenBank/DDBJ databases">
        <authorList>
            <person name="Varghese N."/>
            <person name="Submissions S."/>
        </authorList>
    </citation>
    <scope>NUCLEOTIDE SEQUENCE [LARGE SCALE GENOMIC DNA]</scope>
    <source>
        <strain evidence="2">SUR2</strain>
    </source>
</reference>
<dbReference type="OrthoDB" id="703626at2"/>
<gene>
    <name evidence="1" type="ORF">SAMN05216324_11538</name>
</gene>
<dbReference type="AlphaFoldDB" id="A0A1K2IWA9"/>
<evidence type="ECO:0000313" key="1">
    <source>
        <dbReference type="EMBL" id="SFZ96043.1"/>
    </source>
</evidence>
<name>A0A1K2IWA9_9FLAO</name>
<protein>
    <recommendedName>
        <fullName evidence="3">Lipoprotein</fullName>
    </recommendedName>
</protein>
<dbReference type="Proteomes" id="UP000182034">
    <property type="component" value="Unassembled WGS sequence"/>
</dbReference>